<name>A0A4V2W3W2_9FIRM</name>
<dbReference type="PANTHER" id="PTHR30012:SF0">
    <property type="entry name" value="TYPE II SECRETION SYSTEM PROTEIN F-RELATED"/>
    <property type="match status" value="1"/>
</dbReference>
<dbReference type="GeneID" id="98916327"/>
<feature type="domain" description="Type II secretion system protein GspF" evidence="8">
    <location>
        <begin position="215"/>
        <end position="334"/>
    </location>
</feature>
<keyword evidence="6 7" id="KW-0472">Membrane</keyword>
<keyword evidence="4 7" id="KW-0812">Transmembrane</keyword>
<dbReference type="Gene3D" id="1.20.81.30">
    <property type="entry name" value="Type II secretion system (T2SS), domain F"/>
    <property type="match status" value="2"/>
</dbReference>
<evidence type="ECO:0000256" key="5">
    <source>
        <dbReference type="ARBA" id="ARBA00022989"/>
    </source>
</evidence>
<comment type="similarity">
    <text evidence="2">Belongs to the GSP F family.</text>
</comment>
<keyword evidence="5 7" id="KW-1133">Transmembrane helix</keyword>
<evidence type="ECO:0000313" key="10">
    <source>
        <dbReference type="Proteomes" id="UP000295515"/>
    </source>
</evidence>
<dbReference type="Pfam" id="PF00482">
    <property type="entry name" value="T2SSF"/>
    <property type="match status" value="2"/>
</dbReference>
<comment type="caution">
    <text evidence="9">The sequence shown here is derived from an EMBL/GenBank/DDBJ whole genome shotgun (WGS) entry which is preliminary data.</text>
</comment>
<reference evidence="9 10" key="1">
    <citation type="submission" date="2019-03" db="EMBL/GenBank/DDBJ databases">
        <title>Genomic Encyclopedia of Type Strains, Phase IV (KMG-IV): sequencing the most valuable type-strain genomes for metagenomic binning, comparative biology and taxonomic classification.</title>
        <authorList>
            <person name="Goeker M."/>
        </authorList>
    </citation>
    <scope>NUCLEOTIDE SEQUENCE [LARGE SCALE GENOMIC DNA]</scope>
    <source>
        <strain evidence="9 10">DSM 29487</strain>
    </source>
</reference>
<dbReference type="AlphaFoldDB" id="A0A4V2W3W2"/>
<feature type="transmembrane region" description="Helical" evidence="7">
    <location>
        <begin position="109"/>
        <end position="139"/>
    </location>
</feature>
<comment type="subcellular location">
    <subcellularLocation>
        <location evidence="1">Cell membrane</location>
        <topology evidence="1">Multi-pass membrane protein</topology>
    </subcellularLocation>
</comment>
<evidence type="ECO:0000259" key="8">
    <source>
        <dbReference type="Pfam" id="PF00482"/>
    </source>
</evidence>
<dbReference type="GO" id="GO:0005886">
    <property type="term" value="C:plasma membrane"/>
    <property type="evidence" value="ECO:0007669"/>
    <property type="project" value="UniProtKB-SubCell"/>
</dbReference>
<gene>
    <name evidence="9" type="ORF">EDD60_12323</name>
</gene>
<dbReference type="PRINTS" id="PR00812">
    <property type="entry name" value="BCTERIALGSPF"/>
</dbReference>
<feature type="domain" description="Type II secretion system protein GspF" evidence="8">
    <location>
        <begin position="11"/>
        <end position="133"/>
    </location>
</feature>
<dbReference type="EMBL" id="SMCQ01000023">
    <property type="protein sequence ID" value="TCV93589.1"/>
    <property type="molecule type" value="Genomic_DNA"/>
</dbReference>
<feature type="transmembrane region" description="Helical" evidence="7">
    <location>
        <begin position="317"/>
        <end position="339"/>
    </location>
</feature>
<dbReference type="Proteomes" id="UP000295515">
    <property type="component" value="Unassembled WGS sequence"/>
</dbReference>
<evidence type="ECO:0000256" key="3">
    <source>
        <dbReference type="ARBA" id="ARBA00022475"/>
    </source>
</evidence>
<dbReference type="InterPro" id="IPR042094">
    <property type="entry name" value="T2SS_GspF_sf"/>
</dbReference>
<dbReference type="PANTHER" id="PTHR30012">
    <property type="entry name" value="GENERAL SECRETION PATHWAY PROTEIN"/>
    <property type="match status" value="1"/>
</dbReference>
<keyword evidence="10" id="KW-1185">Reference proteome</keyword>
<proteinExistence type="inferred from homology"/>
<evidence type="ECO:0000313" key="9">
    <source>
        <dbReference type="EMBL" id="TCV93589.1"/>
    </source>
</evidence>
<evidence type="ECO:0000256" key="6">
    <source>
        <dbReference type="ARBA" id="ARBA00023136"/>
    </source>
</evidence>
<organism evidence="9 10">
    <name type="scientific">Longibaculum muris</name>
    <dbReference type="NCBI Taxonomy" id="1796628"/>
    <lineage>
        <taxon>Bacteria</taxon>
        <taxon>Bacillati</taxon>
        <taxon>Bacillota</taxon>
        <taxon>Erysipelotrichia</taxon>
        <taxon>Erysipelotrichales</taxon>
        <taxon>Coprobacillaceae</taxon>
        <taxon>Longibaculum</taxon>
    </lineage>
</organism>
<evidence type="ECO:0000256" key="7">
    <source>
        <dbReference type="SAM" id="Phobius"/>
    </source>
</evidence>
<sequence length="342" mass="38746">MKLSFEEKETFAKSMALIINAGFDIYQGIDMIEQSEDNPRLKTVLKEVLENLQEDTTLSQAISKTQAFDDYMVHLLEAGEISGHLDGVMSSLSDYYQRMKDMSSSLKQAITYPIVLLLMMQVVVGVIVFKVLPIFQGVLKSLGGELSTYAYTFMKCGQIFSFMGFLVLTIVFISLISIFIYAKIKHVDLLSVFIYRMPFMKKLSYALSHAQMTYAFSMFISSGYEFEDAIQYTLPLIEEKQLKENLKKCLVDLQADMPFEETLANNQIYHGMKLNILQVGIKTGQVDQIFQQLSMTYQDEVNESIAHFLNVIEPTMVTFLSVIVGIVLLSVMLPIVSILSSL</sequence>
<evidence type="ECO:0000256" key="4">
    <source>
        <dbReference type="ARBA" id="ARBA00022692"/>
    </source>
</evidence>
<protein>
    <submittedName>
        <fullName evidence="9">Type IV pilus assembly protein PilC</fullName>
    </submittedName>
</protein>
<dbReference type="RefSeq" id="WP_066443940.1">
    <property type="nucleotide sequence ID" value="NZ_JANKBF010000020.1"/>
</dbReference>
<evidence type="ECO:0000256" key="1">
    <source>
        <dbReference type="ARBA" id="ARBA00004651"/>
    </source>
</evidence>
<evidence type="ECO:0000256" key="2">
    <source>
        <dbReference type="ARBA" id="ARBA00005745"/>
    </source>
</evidence>
<accession>A0A4V2W3W2</accession>
<keyword evidence="3" id="KW-1003">Cell membrane</keyword>
<dbReference type="InterPro" id="IPR018076">
    <property type="entry name" value="T2SS_GspF_dom"/>
</dbReference>
<feature type="transmembrane region" description="Helical" evidence="7">
    <location>
        <begin position="159"/>
        <end position="182"/>
    </location>
</feature>
<dbReference type="InterPro" id="IPR003004">
    <property type="entry name" value="GspF/PilC"/>
</dbReference>